<dbReference type="HOGENOM" id="CLU_2654124_0_0_1"/>
<dbReference type="KEGG" id="bor:COCMIDRAFT_2450"/>
<reference evidence="1 2" key="1">
    <citation type="journal article" date="2013" name="PLoS Genet.">
        <title>Comparative genome structure, secondary metabolite, and effector coding capacity across Cochliobolus pathogens.</title>
        <authorList>
            <person name="Condon B.J."/>
            <person name="Leng Y."/>
            <person name="Wu D."/>
            <person name="Bushley K.E."/>
            <person name="Ohm R.A."/>
            <person name="Otillar R."/>
            <person name="Martin J."/>
            <person name="Schackwitz W."/>
            <person name="Grimwood J."/>
            <person name="MohdZainudin N."/>
            <person name="Xue C."/>
            <person name="Wang R."/>
            <person name="Manning V.A."/>
            <person name="Dhillon B."/>
            <person name="Tu Z.J."/>
            <person name="Steffenson B.J."/>
            <person name="Salamov A."/>
            <person name="Sun H."/>
            <person name="Lowry S."/>
            <person name="LaButti K."/>
            <person name="Han J."/>
            <person name="Copeland A."/>
            <person name="Lindquist E."/>
            <person name="Barry K."/>
            <person name="Schmutz J."/>
            <person name="Baker S.E."/>
            <person name="Ciuffetti L.M."/>
            <person name="Grigoriev I.V."/>
            <person name="Zhong S."/>
            <person name="Turgeon B.G."/>
        </authorList>
    </citation>
    <scope>NUCLEOTIDE SEQUENCE [LARGE SCALE GENOMIC DNA]</scope>
    <source>
        <strain evidence="1 2">ATCC 44560</strain>
    </source>
</reference>
<proteinExistence type="predicted"/>
<dbReference type="AlphaFoldDB" id="W6ZYP0"/>
<evidence type="ECO:0000313" key="2">
    <source>
        <dbReference type="Proteomes" id="UP000054032"/>
    </source>
</evidence>
<evidence type="ECO:0000313" key="1">
    <source>
        <dbReference type="EMBL" id="EUC48796.1"/>
    </source>
</evidence>
<accession>W6ZYP0</accession>
<dbReference type="Proteomes" id="UP000054032">
    <property type="component" value="Unassembled WGS sequence"/>
</dbReference>
<name>W6ZYP0_COCMI</name>
<dbReference type="GeneID" id="19120602"/>
<dbReference type="EMBL" id="KI963938">
    <property type="protein sequence ID" value="EUC48796.1"/>
    <property type="molecule type" value="Genomic_DNA"/>
</dbReference>
<keyword evidence="2" id="KW-1185">Reference proteome</keyword>
<organism evidence="1 2">
    <name type="scientific">Bipolaris oryzae ATCC 44560</name>
    <dbReference type="NCBI Taxonomy" id="930090"/>
    <lineage>
        <taxon>Eukaryota</taxon>
        <taxon>Fungi</taxon>
        <taxon>Dikarya</taxon>
        <taxon>Ascomycota</taxon>
        <taxon>Pezizomycotina</taxon>
        <taxon>Dothideomycetes</taxon>
        <taxon>Pleosporomycetidae</taxon>
        <taxon>Pleosporales</taxon>
        <taxon>Pleosporineae</taxon>
        <taxon>Pleosporaceae</taxon>
        <taxon>Bipolaris</taxon>
    </lineage>
</organism>
<sequence>MPPADPNISQSDRLCPSLNALSYVSGVCIALMRLAEVLATGVSPYNGLNFPIIGSHTSVHIAAEINGPVEGWVMKT</sequence>
<protein>
    <submittedName>
        <fullName evidence="1">Uncharacterized protein</fullName>
    </submittedName>
</protein>
<gene>
    <name evidence="1" type="ORF">COCMIDRAFT_2450</name>
</gene>
<dbReference type="RefSeq" id="XP_007684694.1">
    <property type="nucleotide sequence ID" value="XM_007686504.1"/>
</dbReference>